<feature type="domain" description="PapC-like C-terminal" evidence="11">
    <location>
        <begin position="719"/>
        <end position="782"/>
    </location>
</feature>
<gene>
    <name evidence="13" type="ORF">HWQ56_13155</name>
</gene>
<evidence type="ECO:0000256" key="8">
    <source>
        <dbReference type="ARBA" id="ARBA00023237"/>
    </source>
</evidence>
<evidence type="ECO:0000256" key="10">
    <source>
        <dbReference type="SAM" id="SignalP"/>
    </source>
</evidence>
<comment type="subcellular location">
    <subcellularLocation>
        <location evidence="1 9">Cell outer membrane</location>
        <topology evidence="1 9">Multi-pass membrane protein</topology>
    </subcellularLocation>
</comment>
<feature type="chain" id="PRO_5028876090" evidence="10">
    <location>
        <begin position="24"/>
        <end position="804"/>
    </location>
</feature>
<keyword evidence="4" id="KW-1134">Transmembrane beta strand</keyword>
<evidence type="ECO:0000259" key="11">
    <source>
        <dbReference type="Pfam" id="PF13953"/>
    </source>
</evidence>
<comment type="similarity">
    <text evidence="2 9">Belongs to the fimbrial export usher family.</text>
</comment>
<dbReference type="KEGG" id="pez:HWQ56_13155"/>
<reference evidence="13 14" key="1">
    <citation type="submission" date="2020-06" db="EMBL/GenBank/DDBJ databases">
        <title>Pseudomonas eucalypticola sp. nov., an endophyte of Eucalyptus dunnii leaves with biocontrol ability of eucalyptus leaf blight.</title>
        <authorList>
            <person name="Liu Y."/>
            <person name="Song Z."/>
            <person name="Zeng H."/>
            <person name="Lu M."/>
            <person name="Wang X."/>
            <person name="Lian X."/>
            <person name="Zhang Q."/>
        </authorList>
    </citation>
    <scope>NUCLEOTIDE SEQUENCE [LARGE SCALE GENOMIC DNA]</scope>
    <source>
        <strain evidence="13 14">NP-1</strain>
    </source>
</reference>
<dbReference type="PANTHER" id="PTHR30451">
    <property type="entry name" value="OUTER MEMBRANE USHER PROTEIN"/>
    <property type="match status" value="1"/>
</dbReference>
<evidence type="ECO:0000256" key="2">
    <source>
        <dbReference type="ARBA" id="ARBA00008064"/>
    </source>
</evidence>
<dbReference type="Proteomes" id="UP000509568">
    <property type="component" value="Chromosome"/>
</dbReference>
<evidence type="ECO:0000256" key="9">
    <source>
        <dbReference type="RuleBase" id="RU003884"/>
    </source>
</evidence>
<organism evidence="13 14">
    <name type="scientific">Pseudomonas eucalypticola</name>
    <dbReference type="NCBI Taxonomy" id="2599595"/>
    <lineage>
        <taxon>Bacteria</taxon>
        <taxon>Pseudomonadati</taxon>
        <taxon>Pseudomonadota</taxon>
        <taxon>Gammaproteobacteria</taxon>
        <taxon>Pseudomonadales</taxon>
        <taxon>Pseudomonadaceae</taxon>
        <taxon>Pseudomonas</taxon>
    </lineage>
</organism>
<dbReference type="Gene3D" id="2.60.40.2610">
    <property type="entry name" value="Outer membrane usher protein FimD, plug domain"/>
    <property type="match status" value="1"/>
</dbReference>
<dbReference type="GO" id="GO:0015473">
    <property type="term" value="F:fimbrial usher porin activity"/>
    <property type="evidence" value="ECO:0007669"/>
    <property type="project" value="InterPro"/>
</dbReference>
<dbReference type="InterPro" id="IPR025885">
    <property type="entry name" value="PapC_N"/>
</dbReference>
<evidence type="ECO:0000256" key="4">
    <source>
        <dbReference type="ARBA" id="ARBA00022452"/>
    </source>
</evidence>
<dbReference type="GO" id="GO:0009279">
    <property type="term" value="C:cell outer membrane"/>
    <property type="evidence" value="ECO:0007669"/>
    <property type="project" value="UniProtKB-SubCell"/>
</dbReference>
<proteinExistence type="inferred from homology"/>
<evidence type="ECO:0000256" key="3">
    <source>
        <dbReference type="ARBA" id="ARBA00022448"/>
    </source>
</evidence>
<dbReference type="PANTHER" id="PTHR30451:SF5">
    <property type="entry name" value="SLR0019 PROTEIN"/>
    <property type="match status" value="1"/>
</dbReference>
<evidence type="ECO:0000313" key="13">
    <source>
        <dbReference type="EMBL" id="QKZ04681.1"/>
    </source>
</evidence>
<accession>A0A7D5D911</accession>
<dbReference type="Pfam" id="PF13954">
    <property type="entry name" value="PapC_N"/>
    <property type="match status" value="1"/>
</dbReference>
<keyword evidence="9" id="KW-1029">Fimbrium biogenesis</keyword>
<evidence type="ECO:0000256" key="7">
    <source>
        <dbReference type="ARBA" id="ARBA00023136"/>
    </source>
</evidence>
<feature type="signal peptide" evidence="10">
    <location>
        <begin position="1"/>
        <end position="23"/>
    </location>
</feature>
<keyword evidence="8 9" id="KW-0998">Cell outer membrane</keyword>
<dbReference type="Gene3D" id="2.60.40.3110">
    <property type="match status" value="1"/>
</dbReference>
<dbReference type="InterPro" id="IPR042186">
    <property type="entry name" value="FimD_plug_dom"/>
</dbReference>
<evidence type="ECO:0000256" key="1">
    <source>
        <dbReference type="ARBA" id="ARBA00004571"/>
    </source>
</evidence>
<dbReference type="PROSITE" id="PS01151">
    <property type="entry name" value="FIMBRIAL_USHER"/>
    <property type="match status" value="1"/>
</dbReference>
<dbReference type="InterPro" id="IPR000015">
    <property type="entry name" value="Fimb_usher"/>
</dbReference>
<dbReference type="InterPro" id="IPR018030">
    <property type="entry name" value="Fimbrial_membr_usher_CS"/>
</dbReference>
<dbReference type="InterPro" id="IPR043142">
    <property type="entry name" value="PapC-like_C_sf"/>
</dbReference>
<dbReference type="GO" id="GO:0009297">
    <property type="term" value="P:pilus assembly"/>
    <property type="evidence" value="ECO:0007669"/>
    <property type="project" value="InterPro"/>
</dbReference>
<keyword evidence="3 9" id="KW-0813">Transport</keyword>
<keyword evidence="14" id="KW-1185">Reference proteome</keyword>
<dbReference type="Pfam" id="PF13953">
    <property type="entry name" value="PapC_C"/>
    <property type="match status" value="1"/>
</dbReference>
<keyword evidence="6 10" id="KW-0732">Signal</keyword>
<dbReference type="Gene3D" id="3.10.20.410">
    <property type="match status" value="1"/>
</dbReference>
<evidence type="ECO:0000256" key="5">
    <source>
        <dbReference type="ARBA" id="ARBA00022692"/>
    </source>
</evidence>
<keyword evidence="7 9" id="KW-0472">Membrane</keyword>
<sequence>MRRLPARAAVVAACTAMPGALVAEPLVEFEPRFLRPGVSGDVDLSVFAQPAQALPGEYWLDTQVNGQALGRVLVPYRRDEQDGQVHACFDVPLLKRLGVDISRLDSAEPQCRRLTQWFADADQQLDLSAQRLALQLPQAWMAREVRDQVPAERWDNGVTSAFAGYDLSVFDVASPDGGSRTQGYAGLASGVNLGAWQWRHQGAYSSNGGYQVLGHYLQREVSALGAQLRIGALNTPGELFDSVQMRGASLFSDDRMLPASQRGFAPVVRGVARSNARVAVRQGERLLREAVVPPGPYVIDDLYAASVGGDLQVTVTEADGSEQRFTVTNAAAPLALRSGQTRFSLGAGQPLDHPEAAPWFVQGTWQQGVSDAVTGYGGAILGSGYQQALVGTALNTPLGAVGLDVAQARTDHDQGHRARLSWAHLLADSDTRLGLSVQHAFSPGYQSLAQLGRASARAAWHERTRSTVNVNQPLGNAWGQLNASAWRSSGWGPGGDYQGYSVSYAHRFAYLGYALSASRERDARGRDSTLWQLSLNMPLGGSRGSLTSGLSHGPRFSQGQVGYRTTHGPLHYGASVSASQPGDTGYLSGYAGWREPYGEYNLAAGQGSGSRQLSAGARGALVAHGGGMTLAQPLGETFGIVQVPDAEGARLVNGSELRVDGRGYAIVPSLMPYQVNRVDIDPLGLPLSVELSTNSQEVVPRAGAVPLLRYPTQSGRTVLIEVRHADGGLLPFGAQVNDADQVPVGVVGQGSRVLARGLKTQGQLHLRWGERGEHRCVARYALGKPADGLETISVTCEQTLEEGV</sequence>
<protein>
    <submittedName>
        <fullName evidence="13">Fimbrial biogenesis outer membrane usher protein</fullName>
    </submittedName>
</protein>
<dbReference type="EMBL" id="CP056030">
    <property type="protein sequence ID" value="QKZ04681.1"/>
    <property type="molecule type" value="Genomic_DNA"/>
</dbReference>
<keyword evidence="5 9" id="KW-0812">Transmembrane</keyword>
<dbReference type="Gene3D" id="2.60.40.2070">
    <property type="match status" value="1"/>
</dbReference>
<name>A0A7D5D911_9PSED</name>
<dbReference type="InterPro" id="IPR037224">
    <property type="entry name" value="PapC_N_sf"/>
</dbReference>
<evidence type="ECO:0000256" key="6">
    <source>
        <dbReference type="ARBA" id="ARBA00022729"/>
    </source>
</evidence>
<feature type="domain" description="PapC N-terminal" evidence="12">
    <location>
        <begin position="28"/>
        <end position="168"/>
    </location>
</feature>
<dbReference type="RefSeq" id="WP_176570762.1">
    <property type="nucleotide sequence ID" value="NZ_CP056030.1"/>
</dbReference>
<evidence type="ECO:0000259" key="12">
    <source>
        <dbReference type="Pfam" id="PF13954"/>
    </source>
</evidence>
<dbReference type="InterPro" id="IPR025949">
    <property type="entry name" value="PapC-like_C"/>
</dbReference>
<dbReference type="Pfam" id="PF00577">
    <property type="entry name" value="Usher"/>
    <property type="match status" value="1"/>
</dbReference>
<dbReference type="SUPFAM" id="SSF141729">
    <property type="entry name" value="FimD N-terminal domain-like"/>
    <property type="match status" value="1"/>
</dbReference>
<dbReference type="AlphaFoldDB" id="A0A7D5D911"/>
<evidence type="ECO:0000313" key="14">
    <source>
        <dbReference type="Proteomes" id="UP000509568"/>
    </source>
</evidence>